<dbReference type="Gene3D" id="3.40.190.290">
    <property type="match status" value="1"/>
</dbReference>
<gene>
    <name evidence="6" type="ORF">EXJ73_20375</name>
</gene>
<feature type="domain" description="HTH lysR-type" evidence="5">
    <location>
        <begin position="6"/>
        <end position="63"/>
    </location>
</feature>
<evidence type="ECO:0000256" key="2">
    <source>
        <dbReference type="ARBA" id="ARBA00023015"/>
    </source>
</evidence>
<evidence type="ECO:0000256" key="3">
    <source>
        <dbReference type="ARBA" id="ARBA00023125"/>
    </source>
</evidence>
<evidence type="ECO:0000313" key="6">
    <source>
        <dbReference type="EMBL" id="MDG0864820.1"/>
    </source>
</evidence>
<dbReference type="InterPro" id="IPR050950">
    <property type="entry name" value="HTH-type_LysR_regulators"/>
</dbReference>
<name>A0A9X4LPL6_9BURK</name>
<dbReference type="Pfam" id="PF03466">
    <property type="entry name" value="LysR_substrate"/>
    <property type="match status" value="1"/>
</dbReference>
<dbReference type="RefSeq" id="WP_268148622.1">
    <property type="nucleotide sequence ID" value="NZ_JAPPUW010000005.1"/>
</dbReference>
<evidence type="ECO:0000259" key="5">
    <source>
        <dbReference type="PROSITE" id="PS50931"/>
    </source>
</evidence>
<keyword evidence="7" id="KW-1185">Reference proteome</keyword>
<accession>A0A9X4LPL6</accession>
<reference evidence="6" key="1">
    <citation type="submission" date="2019-02" db="EMBL/GenBank/DDBJ databases">
        <title>Draft genome of the type strain Pelomonas aquatica CCUG 52575T.</title>
        <authorList>
            <person name="Gomila M."/>
            <person name="Lalucat J."/>
        </authorList>
    </citation>
    <scope>NUCLEOTIDE SEQUENCE</scope>
    <source>
        <strain evidence="6">CCUG 52575</strain>
    </source>
</reference>
<dbReference type="InterPro" id="IPR036388">
    <property type="entry name" value="WH-like_DNA-bd_sf"/>
</dbReference>
<dbReference type="PANTHER" id="PTHR30419:SF8">
    <property type="entry name" value="NITROGEN ASSIMILATION TRANSCRIPTIONAL ACTIVATOR-RELATED"/>
    <property type="match status" value="1"/>
</dbReference>
<comment type="caution">
    <text evidence="6">The sequence shown here is derived from an EMBL/GenBank/DDBJ whole genome shotgun (WGS) entry which is preliminary data.</text>
</comment>
<evidence type="ECO:0000256" key="1">
    <source>
        <dbReference type="ARBA" id="ARBA00009437"/>
    </source>
</evidence>
<dbReference type="GO" id="GO:0003677">
    <property type="term" value="F:DNA binding"/>
    <property type="evidence" value="ECO:0007669"/>
    <property type="project" value="UniProtKB-KW"/>
</dbReference>
<dbReference type="InterPro" id="IPR005119">
    <property type="entry name" value="LysR_subst-bd"/>
</dbReference>
<organism evidence="6 7">
    <name type="scientific">Pelomonas aquatica</name>
    <dbReference type="NCBI Taxonomy" id="431058"/>
    <lineage>
        <taxon>Bacteria</taxon>
        <taxon>Pseudomonadati</taxon>
        <taxon>Pseudomonadota</taxon>
        <taxon>Betaproteobacteria</taxon>
        <taxon>Burkholderiales</taxon>
        <taxon>Sphaerotilaceae</taxon>
        <taxon>Roseateles</taxon>
    </lineage>
</organism>
<keyword evidence="2" id="KW-0805">Transcription regulation</keyword>
<dbReference type="GO" id="GO:0003700">
    <property type="term" value="F:DNA-binding transcription factor activity"/>
    <property type="evidence" value="ECO:0007669"/>
    <property type="project" value="InterPro"/>
</dbReference>
<dbReference type="InterPro" id="IPR036390">
    <property type="entry name" value="WH_DNA-bd_sf"/>
</dbReference>
<evidence type="ECO:0000256" key="4">
    <source>
        <dbReference type="ARBA" id="ARBA00023163"/>
    </source>
</evidence>
<dbReference type="CDD" id="cd08440">
    <property type="entry name" value="PBP2_LTTR_like_4"/>
    <property type="match status" value="1"/>
</dbReference>
<dbReference type="SUPFAM" id="SSF53850">
    <property type="entry name" value="Periplasmic binding protein-like II"/>
    <property type="match status" value="1"/>
</dbReference>
<dbReference type="PANTHER" id="PTHR30419">
    <property type="entry name" value="HTH-TYPE TRANSCRIPTIONAL REGULATOR YBHD"/>
    <property type="match status" value="1"/>
</dbReference>
<proteinExistence type="inferred from homology"/>
<comment type="similarity">
    <text evidence="1">Belongs to the LysR transcriptional regulatory family.</text>
</comment>
<sequence>MKRINLTLDEVQAFVAVAHAGSFKGAADALFLSQPALSRRVDKLEQVLEVRLLERTTRRVALTPEGREFLAHAERGLAALRTGVDEVEREVARRAASLTVACIPTVASALLPRAFARLAAQHPELRLHMLDEGAPEVLRAVQSGEAELGLSFTGASHPEIDFQPLLTEDYVLALRTDHPLARRAVLSWRDLLAEPMVAVAGDSGNRVLIDQALSRLKQRPVVRFEANHVAGALGLVEAGLGVAVVPRLALSMRPGAALAGVPLKQPRIERTLGLITRQGRRLGGPAQALVKALRSELAMRPSAASAGGAG</sequence>
<dbReference type="SUPFAM" id="SSF46785">
    <property type="entry name" value="Winged helix' DNA-binding domain"/>
    <property type="match status" value="1"/>
</dbReference>
<dbReference type="Proteomes" id="UP001152766">
    <property type="component" value="Unassembled WGS sequence"/>
</dbReference>
<dbReference type="AlphaFoldDB" id="A0A9X4LPL6"/>
<dbReference type="Gene3D" id="1.10.10.10">
    <property type="entry name" value="Winged helix-like DNA-binding domain superfamily/Winged helix DNA-binding domain"/>
    <property type="match status" value="1"/>
</dbReference>
<evidence type="ECO:0000313" key="7">
    <source>
        <dbReference type="Proteomes" id="UP001152766"/>
    </source>
</evidence>
<dbReference type="Pfam" id="PF00126">
    <property type="entry name" value="HTH_1"/>
    <property type="match status" value="1"/>
</dbReference>
<dbReference type="InterPro" id="IPR000847">
    <property type="entry name" value="LysR_HTH_N"/>
</dbReference>
<keyword evidence="3" id="KW-0238">DNA-binding</keyword>
<dbReference type="PROSITE" id="PS50931">
    <property type="entry name" value="HTH_LYSR"/>
    <property type="match status" value="1"/>
</dbReference>
<dbReference type="GO" id="GO:0005829">
    <property type="term" value="C:cytosol"/>
    <property type="evidence" value="ECO:0007669"/>
    <property type="project" value="TreeGrafter"/>
</dbReference>
<protein>
    <submittedName>
        <fullName evidence="6">LysR family transcriptional regulator</fullName>
    </submittedName>
</protein>
<dbReference type="EMBL" id="SGUG01000042">
    <property type="protein sequence ID" value="MDG0864820.1"/>
    <property type="molecule type" value="Genomic_DNA"/>
</dbReference>
<keyword evidence="4" id="KW-0804">Transcription</keyword>
<dbReference type="FunFam" id="1.10.10.10:FF:000001">
    <property type="entry name" value="LysR family transcriptional regulator"/>
    <property type="match status" value="1"/>
</dbReference>
<dbReference type="PRINTS" id="PR00039">
    <property type="entry name" value="HTHLYSR"/>
</dbReference>